<evidence type="ECO:0000313" key="1">
    <source>
        <dbReference type="EMBL" id="SFJ46911.1"/>
    </source>
</evidence>
<evidence type="ECO:0000313" key="2">
    <source>
        <dbReference type="Proteomes" id="UP000183557"/>
    </source>
</evidence>
<accession>A0A1I3RNQ0</accession>
<dbReference type="OrthoDB" id="569879at2"/>
<name>A0A1I3RNQ0_HALDA</name>
<organism evidence="1 2">
    <name type="scientific">Halobacillus dabanensis</name>
    <dbReference type="NCBI Taxonomy" id="240302"/>
    <lineage>
        <taxon>Bacteria</taxon>
        <taxon>Bacillati</taxon>
        <taxon>Bacillota</taxon>
        <taxon>Bacilli</taxon>
        <taxon>Bacillales</taxon>
        <taxon>Bacillaceae</taxon>
        <taxon>Halobacillus</taxon>
    </lineage>
</organism>
<protein>
    <submittedName>
        <fullName evidence="1">Uncharacterized protein</fullName>
    </submittedName>
</protein>
<keyword evidence="2" id="KW-1185">Reference proteome</keyword>
<sequence length="60" mass="7062">MIVKERTFPKDIELLQTIERRLSDRHPQMGVVKDQLKYSLSGYKGELALNFPLSFLPNHY</sequence>
<dbReference type="Proteomes" id="UP000183557">
    <property type="component" value="Unassembled WGS sequence"/>
</dbReference>
<reference evidence="2" key="1">
    <citation type="submission" date="2016-10" db="EMBL/GenBank/DDBJ databases">
        <authorList>
            <person name="Varghese N."/>
            <person name="Submissions S."/>
        </authorList>
    </citation>
    <scope>NUCLEOTIDE SEQUENCE [LARGE SCALE GENOMIC DNA]</scope>
    <source>
        <strain evidence="2">CGMCC 1.3704</strain>
    </source>
</reference>
<dbReference type="RefSeq" id="WP_075035388.1">
    <property type="nucleotide sequence ID" value="NZ_FOSB01000002.1"/>
</dbReference>
<dbReference type="AlphaFoldDB" id="A0A1I3RNQ0"/>
<proteinExistence type="predicted"/>
<dbReference type="EMBL" id="FOSB01000002">
    <property type="protein sequence ID" value="SFJ46911.1"/>
    <property type="molecule type" value="Genomic_DNA"/>
</dbReference>
<gene>
    <name evidence="1" type="ORF">SAMN04487936_102295</name>
</gene>